<dbReference type="AlphaFoldDB" id="A0A953HZU3"/>
<dbReference type="SMART" id="SM00257">
    <property type="entry name" value="LysM"/>
    <property type="match status" value="2"/>
</dbReference>
<evidence type="ECO:0000256" key="1">
    <source>
        <dbReference type="SAM" id="MobiDB-lite"/>
    </source>
</evidence>
<dbReference type="PANTHER" id="PTHR21666:SF270">
    <property type="entry name" value="MUREIN HYDROLASE ACTIVATOR ENVC"/>
    <property type="match status" value="1"/>
</dbReference>
<dbReference type="Gene3D" id="3.10.350.10">
    <property type="entry name" value="LysM domain"/>
    <property type="match status" value="2"/>
</dbReference>
<feature type="domain" description="LysM" evidence="2">
    <location>
        <begin position="113"/>
        <end position="157"/>
    </location>
</feature>
<dbReference type="CDD" id="cd12797">
    <property type="entry name" value="M23_peptidase"/>
    <property type="match status" value="1"/>
</dbReference>
<comment type="caution">
    <text evidence="3">The sequence shown here is derived from an EMBL/GenBank/DDBJ whole genome shotgun (WGS) entry which is preliminary data.</text>
</comment>
<dbReference type="Gene3D" id="2.70.70.10">
    <property type="entry name" value="Glucose Permease (Domain IIA)"/>
    <property type="match status" value="1"/>
</dbReference>
<dbReference type="FunFam" id="2.70.70.10:FF:000006">
    <property type="entry name" value="M23 family peptidase"/>
    <property type="match status" value="1"/>
</dbReference>
<dbReference type="InterPro" id="IPR018392">
    <property type="entry name" value="LysM"/>
</dbReference>
<feature type="domain" description="LysM" evidence="2">
    <location>
        <begin position="163"/>
        <end position="207"/>
    </location>
</feature>
<evidence type="ECO:0000313" key="4">
    <source>
        <dbReference type="Proteomes" id="UP000732377"/>
    </source>
</evidence>
<dbReference type="InterPro" id="IPR011055">
    <property type="entry name" value="Dup_hybrid_motif"/>
</dbReference>
<dbReference type="GO" id="GO:0004222">
    <property type="term" value="F:metalloendopeptidase activity"/>
    <property type="evidence" value="ECO:0007669"/>
    <property type="project" value="TreeGrafter"/>
</dbReference>
<sequence>MCPRAECSRDDRSKEGSFLHLPTSALRRRVFATALAALVASGVGVAARPHSAPATAPNQAGPDDATAGAIPEGFYGPALPVGAEAVAPQKAAPAAAAQAQPEQEEEQSKPKVITYTVVEGDTIEDIAHRYGVSTETLLYINDMYADDILHIGQELLIPTMDALVYTVVEGDTMWGVADAFDADFDAIVAANPDVNADALQPGDLLFVPGGTPPSRRTMVASRGGSRTPAATGTFDIWPVWGGVTDWFGWRVHPVTGVWHLHDGIDLDAPTGTPVAAVASGTVTTAGWLGGYGYAVKVDHGDGIMTMYAHLSQVAVSVGEWVETGEIIGYSGSTGNSTGPHLHFTVLVWGEPVDPWGWLP</sequence>
<feature type="region of interest" description="Disordered" evidence="1">
    <location>
        <begin position="48"/>
        <end position="69"/>
    </location>
</feature>
<dbReference type="InterPro" id="IPR016047">
    <property type="entry name" value="M23ase_b-sheet_dom"/>
</dbReference>
<evidence type="ECO:0000259" key="2">
    <source>
        <dbReference type="PROSITE" id="PS51782"/>
    </source>
</evidence>
<dbReference type="EMBL" id="PIUK01000008">
    <property type="protein sequence ID" value="MBY6274965.1"/>
    <property type="molecule type" value="Genomic_DNA"/>
</dbReference>
<protein>
    <submittedName>
        <fullName evidence="3">Peptidase M23</fullName>
    </submittedName>
</protein>
<dbReference type="CDD" id="cd00118">
    <property type="entry name" value="LysM"/>
    <property type="match status" value="2"/>
</dbReference>
<reference evidence="3" key="1">
    <citation type="submission" date="2017-11" db="EMBL/GenBank/DDBJ databases">
        <title>Three new genomes from thermophilic consortium.</title>
        <authorList>
            <person name="Quaggio R."/>
            <person name="Amgarten D."/>
            <person name="Setubal J.C."/>
        </authorList>
    </citation>
    <scope>NUCLEOTIDE SEQUENCE</scope>
    <source>
        <strain evidence="3">ZCTH01-B2</strain>
    </source>
</reference>
<dbReference type="Pfam" id="PF01476">
    <property type="entry name" value="LysM"/>
    <property type="match status" value="2"/>
</dbReference>
<accession>A0A953HZU3</accession>
<evidence type="ECO:0000313" key="3">
    <source>
        <dbReference type="EMBL" id="MBY6274965.1"/>
    </source>
</evidence>
<organism evidence="3 4">
    <name type="scientific">Symbiobacterium thermophilum</name>
    <dbReference type="NCBI Taxonomy" id="2734"/>
    <lineage>
        <taxon>Bacteria</taxon>
        <taxon>Bacillati</taxon>
        <taxon>Bacillota</taxon>
        <taxon>Clostridia</taxon>
        <taxon>Eubacteriales</taxon>
        <taxon>Symbiobacteriaceae</taxon>
        <taxon>Symbiobacterium</taxon>
    </lineage>
</organism>
<dbReference type="PROSITE" id="PS51782">
    <property type="entry name" value="LYSM"/>
    <property type="match status" value="2"/>
</dbReference>
<dbReference type="SUPFAM" id="SSF51261">
    <property type="entry name" value="Duplicated hybrid motif"/>
    <property type="match status" value="1"/>
</dbReference>
<dbReference type="Proteomes" id="UP000732377">
    <property type="component" value="Unassembled WGS sequence"/>
</dbReference>
<dbReference type="InterPro" id="IPR050570">
    <property type="entry name" value="Cell_wall_metabolism_enzyme"/>
</dbReference>
<dbReference type="PANTHER" id="PTHR21666">
    <property type="entry name" value="PEPTIDASE-RELATED"/>
    <property type="match status" value="1"/>
</dbReference>
<gene>
    <name evidence="3" type="ORF">CWE10_01905</name>
</gene>
<dbReference type="Pfam" id="PF01551">
    <property type="entry name" value="Peptidase_M23"/>
    <property type="match status" value="1"/>
</dbReference>
<dbReference type="InterPro" id="IPR036779">
    <property type="entry name" value="LysM_dom_sf"/>
</dbReference>
<name>A0A953HZU3_SYMTR</name>
<proteinExistence type="predicted"/>